<reference evidence="1 2" key="1">
    <citation type="journal article" date="2020" name="ISME J.">
        <title>Comparative genomics reveals insights into cyanobacterial evolution and habitat adaptation.</title>
        <authorList>
            <person name="Chen M.Y."/>
            <person name="Teng W.K."/>
            <person name="Zhao L."/>
            <person name="Hu C.X."/>
            <person name="Zhou Y.K."/>
            <person name="Han B.P."/>
            <person name="Song L.R."/>
            <person name="Shu W.S."/>
        </authorList>
    </citation>
    <scope>NUCLEOTIDE SEQUENCE [LARGE SCALE GENOMIC DNA]</scope>
    <source>
        <strain evidence="1 2">FACHB-196</strain>
    </source>
</reference>
<protein>
    <submittedName>
        <fullName evidence="1">Uncharacterized protein</fullName>
    </submittedName>
</protein>
<keyword evidence="2" id="KW-1185">Reference proteome</keyword>
<accession>A0ABR8FIH6</accession>
<comment type="caution">
    <text evidence="1">The sequence shown here is derived from an EMBL/GenBank/DDBJ whole genome shotgun (WGS) entry which is preliminary data.</text>
</comment>
<evidence type="ECO:0000313" key="2">
    <source>
        <dbReference type="Proteomes" id="UP000640531"/>
    </source>
</evidence>
<dbReference type="Proteomes" id="UP000640531">
    <property type="component" value="Unassembled WGS sequence"/>
</dbReference>
<gene>
    <name evidence="1" type="ORF">H6G59_19050</name>
</gene>
<evidence type="ECO:0000313" key="1">
    <source>
        <dbReference type="EMBL" id="MBD2569956.1"/>
    </source>
</evidence>
<dbReference type="RefSeq" id="WP_190717221.1">
    <property type="nucleotide sequence ID" value="NZ_JACJST010000019.1"/>
</dbReference>
<proteinExistence type="predicted"/>
<dbReference type="EMBL" id="JACJST010000019">
    <property type="protein sequence ID" value="MBD2569956.1"/>
    <property type="molecule type" value="Genomic_DNA"/>
</dbReference>
<organism evidence="1 2">
    <name type="scientific">Anabaena lutea FACHB-196</name>
    <dbReference type="NCBI Taxonomy" id="2692881"/>
    <lineage>
        <taxon>Bacteria</taxon>
        <taxon>Bacillati</taxon>
        <taxon>Cyanobacteriota</taxon>
        <taxon>Cyanophyceae</taxon>
        <taxon>Nostocales</taxon>
        <taxon>Nostocaceae</taxon>
        <taxon>Anabaena</taxon>
    </lineage>
</organism>
<sequence>MSQILTLELSDKIAIAIQQQANNVGISPESLATALLEQHFSQVLPVSTDVQKELAQAKFEHHFGTLNIYSSTNIDNESIDADLAREYANNHEDD</sequence>
<name>A0ABR8FIH6_9NOST</name>